<dbReference type="GeneID" id="56033126"/>
<proteinExistence type="predicted"/>
<dbReference type="KEGG" id="haly:HYG82_07505"/>
<evidence type="ECO:0000313" key="2">
    <source>
        <dbReference type="EMBL" id="QLG48702.1"/>
    </source>
</evidence>
<protein>
    <submittedName>
        <fullName evidence="2">Uncharacterized protein</fullName>
    </submittedName>
</protein>
<keyword evidence="3" id="KW-1185">Reference proteome</keyword>
<dbReference type="RefSeq" id="WP_179260439.1">
    <property type="nucleotide sequence ID" value="NZ_CP058601.1"/>
</dbReference>
<gene>
    <name evidence="2" type="ORF">HYG82_07505</name>
</gene>
<dbReference type="Proteomes" id="UP000509241">
    <property type="component" value="Chromosome"/>
</dbReference>
<accession>A0A7D5KX90</accession>
<sequence>MSNRVRRVGSPTQASPADDAPVALERGDAIRALRSHERALHSGEEGRRADMA</sequence>
<feature type="region of interest" description="Disordered" evidence="1">
    <location>
        <begin position="1"/>
        <end position="23"/>
    </location>
</feature>
<dbReference type="EMBL" id="CP058601">
    <property type="protein sequence ID" value="QLG48702.1"/>
    <property type="molecule type" value="Genomic_DNA"/>
</dbReference>
<dbReference type="AlphaFoldDB" id="A0A7D5KX90"/>
<organism evidence="2 3">
    <name type="scientific">Natrinema halophilum</name>
    <dbReference type="NCBI Taxonomy" id="1699371"/>
    <lineage>
        <taxon>Archaea</taxon>
        <taxon>Methanobacteriati</taxon>
        <taxon>Methanobacteriota</taxon>
        <taxon>Stenosarchaea group</taxon>
        <taxon>Halobacteria</taxon>
        <taxon>Halobacteriales</taxon>
        <taxon>Natrialbaceae</taxon>
        <taxon>Natrinema</taxon>
    </lineage>
</organism>
<reference evidence="2 3" key="1">
    <citation type="submission" date="2020-07" db="EMBL/GenBank/DDBJ databases">
        <authorList>
            <person name="Cui H."/>
        </authorList>
    </citation>
    <scope>NUCLEOTIDE SEQUENCE [LARGE SCALE GENOMIC DNA]</scope>
    <source>
        <strain evidence="2 3">YPL8</strain>
    </source>
</reference>
<evidence type="ECO:0000313" key="3">
    <source>
        <dbReference type="Proteomes" id="UP000509241"/>
    </source>
</evidence>
<name>A0A7D5KX90_9EURY</name>
<evidence type="ECO:0000256" key="1">
    <source>
        <dbReference type="SAM" id="MobiDB-lite"/>
    </source>
</evidence>